<dbReference type="InterPro" id="IPR029058">
    <property type="entry name" value="AB_hydrolase_fold"/>
</dbReference>
<evidence type="ECO:0000313" key="2">
    <source>
        <dbReference type="Proteomes" id="UP000612329"/>
    </source>
</evidence>
<dbReference type="Gene3D" id="3.40.50.1820">
    <property type="entry name" value="alpha/beta hydrolase"/>
    <property type="match status" value="1"/>
</dbReference>
<sequence length="450" mass="52920">MLSIFNLNGQSIYFERGKIIDSVKIKNTTETYTLYLPKTFKENQPSAIVFIFDPAARGKIGIQPFIESSEKYNYILVCSNNCKNGPNDENFKFIDNLFKEVLTTFKINQNLIYTAGFSGGSRLASIVAVISKKIQGVIACGAGFSSNLSQKPTFETFSYVGLVGDSDMNYQEMFSVKDWCTRFGIDHEIFTFEGDHRWPPSSEVLKAFDWLELQAYKKGLKHVNEDIVEETYQKNYVQAKSLESSNQIELSVFEYERILRNYSRYFNLDSISSKVNELKKEKQYRADVKIREQIISEETKTTNIFVQKFNSDVKSEILKKNNYEWWRRELNKINFKYLKHEDSRFRKMVERIRYSIFALSFETAQEFLRENDIKKAVFCHELNTEIYPSRPYTFLRLSMDYALLDNQESMLLNLKRAMEKGFKNKDYILKQKEFSKYINDAKFKKILDSF</sequence>
<evidence type="ECO:0008006" key="3">
    <source>
        <dbReference type="Google" id="ProtNLM"/>
    </source>
</evidence>
<reference evidence="1" key="1">
    <citation type="journal article" date="2014" name="Int. J. Syst. Evol. Microbiol.">
        <title>Complete genome sequence of Corynebacterium casei LMG S-19264T (=DSM 44701T), isolated from a smear-ripened cheese.</title>
        <authorList>
            <consortium name="US DOE Joint Genome Institute (JGI-PGF)"/>
            <person name="Walter F."/>
            <person name="Albersmeier A."/>
            <person name="Kalinowski J."/>
            <person name="Ruckert C."/>
        </authorList>
    </citation>
    <scope>NUCLEOTIDE SEQUENCE</scope>
    <source>
        <strain evidence="1">JCM 12862</strain>
    </source>
</reference>
<proteinExistence type="predicted"/>
<dbReference type="AlphaFoldDB" id="A0A8J3FFE0"/>
<keyword evidence="2" id="KW-1185">Reference proteome</keyword>
<name>A0A8J3FFE0_9FLAO</name>
<accession>A0A8J3FFE0</accession>
<protein>
    <recommendedName>
        <fullName evidence="3">Phospholipase/carboxylesterase/thioesterase domain-containing protein</fullName>
    </recommendedName>
</protein>
<dbReference type="EMBL" id="BMNR01000002">
    <property type="protein sequence ID" value="GGK17745.1"/>
    <property type="molecule type" value="Genomic_DNA"/>
</dbReference>
<comment type="caution">
    <text evidence="1">The sequence shown here is derived from an EMBL/GenBank/DDBJ whole genome shotgun (WGS) entry which is preliminary data.</text>
</comment>
<evidence type="ECO:0000313" key="1">
    <source>
        <dbReference type="EMBL" id="GGK17745.1"/>
    </source>
</evidence>
<gene>
    <name evidence="1" type="ORF">GCM10007962_09950</name>
</gene>
<dbReference type="Proteomes" id="UP000612329">
    <property type="component" value="Unassembled WGS sequence"/>
</dbReference>
<reference evidence="1" key="2">
    <citation type="submission" date="2020-09" db="EMBL/GenBank/DDBJ databases">
        <authorList>
            <person name="Sun Q."/>
            <person name="Ohkuma M."/>
        </authorList>
    </citation>
    <scope>NUCLEOTIDE SEQUENCE</scope>
    <source>
        <strain evidence="1">JCM 12862</strain>
    </source>
</reference>
<organism evidence="1 2">
    <name type="scientific">Yeosuana aromativorans</name>
    <dbReference type="NCBI Taxonomy" id="288019"/>
    <lineage>
        <taxon>Bacteria</taxon>
        <taxon>Pseudomonadati</taxon>
        <taxon>Bacteroidota</taxon>
        <taxon>Flavobacteriia</taxon>
        <taxon>Flavobacteriales</taxon>
        <taxon>Flavobacteriaceae</taxon>
        <taxon>Yeosuana</taxon>
    </lineage>
</organism>
<dbReference type="SUPFAM" id="SSF53474">
    <property type="entry name" value="alpha/beta-Hydrolases"/>
    <property type="match status" value="1"/>
</dbReference>